<comment type="caution">
    <text evidence="2">The sequence shown here is derived from an EMBL/GenBank/DDBJ whole genome shotgun (WGS) entry which is preliminary data.</text>
</comment>
<feature type="signal peptide" evidence="1">
    <location>
        <begin position="1"/>
        <end position="22"/>
    </location>
</feature>
<evidence type="ECO:0000313" key="3">
    <source>
        <dbReference type="Proteomes" id="UP000623795"/>
    </source>
</evidence>
<evidence type="ECO:0008006" key="4">
    <source>
        <dbReference type="Google" id="ProtNLM"/>
    </source>
</evidence>
<organism evidence="2 3">
    <name type="scientific">Aromatoleum toluvorans</name>
    <dbReference type="NCBI Taxonomy" id="92002"/>
    <lineage>
        <taxon>Bacteria</taxon>
        <taxon>Pseudomonadati</taxon>
        <taxon>Pseudomonadota</taxon>
        <taxon>Betaproteobacteria</taxon>
        <taxon>Rhodocyclales</taxon>
        <taxon>Rhodocyclaceae</taxon>
        <taxon>Aromatoleum</taxon>
    </lineage>
</organism>
<evidence type="ECO:0000256" key="1">
    <source>
        <dbReference type="SAM" id="SignalP"/>
    </source>
</evidence>
<dbReference type="RefSeq" id="WP_169254376.1">
    <property type="nucleotide sequence ID" value="NZ_WTVN01000002.1"/>
</dbReference>
<sequence>MKWLKLALVALLVLGSALPDMAAADRGRFRGHSRSSIGLFIGVPLHWGWPGPYYSPFYSPYPYSYYYPPYYAYPPVVTVPSSPPVYIEREDEADADRSSAGSYWYYCDRPAGYYPDVKDCPGGWERVKPRSSR</sequence>
<keyword evidence="3" id="KW-1185">Reference proteome</keyword>
<keyword evidence="1" id="KW-0732">Signal</keyword>
<name>A0ABX1PSM9_9RHOO</name>
<gene>
    <name evidence="2" type="ORF">GPA22_01720</name>
</gene>
<accession>A0ABX1PSM9</accession>
<evidence type="ECO:0000313" key="2">
    <source>
        <dbReference type="EMBL" id="NMG42452.1"/>
    </source>
</evidence>
<dbReference type="EMBL" id="WTVN01000002">
    <property type="protein sequence ID" value="NMG42452.1"/>
    <property type="molecule type" value="Genomic_DNA"/>
</dbReference>
<protein>
    <recommendedName>
        <fullName evidence="4">Proline-rich region</fullName>
    </recommendedName>
</protein>
<feature type="chain" id="PRO_5045185534" description="Proline-rich region" evidence="1">
    <location>
        <begin position="23"/>
        <end position="133"/>
    </location>
</feature>
<proteinExistence type="predicted"/>
<dbReference type="Proteomes" id="UP000623795">
    <property type="component" value="Unassembled WGS sequence"/>
</dbReference>
<reference evidence="2 3" key="1">
    <citation type="submission" date="2019-12" db="EMBL/GenBank/DDBJ databases">
        <title>Comparative genomics gives insights into the taxonomy of the Azoarcus-Aromatoleum group and reveals separate origins of nif in the plant-associated Azoarcus and non-plant-associated Aromatoleum sub-groups.</title>
        <authorList>
            <person name="Lafos M."/>
            <person name="Maluk M."/>
            <person name="Batista M."/>
            <person name="Junghare M."/>
            <person name="Carmona M."/>
            <person name="Faoro H."/>
            <person name="Cruz L.M."/>
            <person name="Battistoni F."/>
            <person name="De Souza E."/>
            <person name="Pedrosa F."/>
            <person name="Chen W.-M."/>
            <person name="Poole P.S."/>
            <person name="Dixon R.A."/>
            <person name="James E.K."/>
        </authorList>
    </citation>
    <scope>NUCLEOTIDE SEQUENCE [LARGE SCALE GENOMIC DNA]</scope>
    <source>
        <strain evidence="2 3">Td21</strain>
    </source>
</reference>